<comment type="caution">
    <text evidence="1">The sequence shown here is derived from an EMBL/GenBank/DDBJ whole genome shotgun (WGS) entry which is preliminary data.</text>
</comment>
<accession>A0ACC2MTX0</accession>
<keyword evidence="2" id="KW-1185">Reference proteome</keyword>
<protein>
    <submittedName>
        <fullName evidence="1">Uncharacterized protein</fullName>
    </submittedName>
</protein>
<sequence length="89" mass="9559">MPIGGVVQAACVVCLLCGWLCAGIDCCAVVWCSGRPCVYVPHAGRSIDLVLLAIDGMTEVAGTQLRQTDRSVWCMAVGVWHSVRDRKQP</sequence>
<reference evidence="1 2" key="1">
    <citation type="journal article" date="2022" name="Hortic Res">
        <title>A haplotype resolved chromosomal level avocado genome allows analysis of novel avocado genes.</title>
        <authorList>
            <person name="Nath O."/>
            <person name="Fletcher S.J."/>
            <person name="Hayward A."/>
            <person name="Shaw L.M."/>
            <person name="Masouleh A.K."/>
            <person name="Furtado A."/>
            <person name="Henry R.J."/>
            <person name="Mitter N."/>
        </authorList>
    </citation>
    <scope>NUCLEOTIDE SEQUENCE [LARGE SCALE GENOMIC DNA]</scope>
    <source>
        <strain evidence="2">cv. Hass</strain>
    </source>
</reference>
<evidence type="ECO:0000313" key="2">
    <source>
        <dbReference type="Proteomes" id="UP001234297"/>
    </source>
</evidence>
<dbReference type="EMBL" id="CM056809">
    <property type="protein sequence ID" value="KAJ8648978.1"/>
    <property type="molecule type" value="Genomic_DNA"/>
</dbReference>
<organism evidence="1 2">
    <name type="scientific">Persea americana</name>
    <name type="common">Avocado</name>
    <dbReference type="NCBI Taxonomy" id="3435"/>
    <lineage>
        <taxon>Eukaryota</taxon>
        <taxon>Viridiplantae</taxon>
        <taxon>Streptophyta</taxon>
        <taxon>Embryophyta</taxon>
        <taxon>Tracheophyta</taxon>
        <taxon>Spermatophyta</taxon>
        <taxon>Magnoliopsida</taxon>
        <taxon>Magnoliidae</taxon>
        <taxon>Laurales</taxon>
        <taxon>Lauraceae</taxon>
        <taxon>Persea</taxon>
    </lineage>
</organism>
<evidence type="ECO:0000313" key="1">
    <source>
        <dbReference type="EMBL" id="KAJ8648978.1"/>
    </source>
</evidence>
<name>A0ACC2MTX0_PERAE</name>
<dbReference type="Proteomes" id="UP001234297">
    <property type="component" value="Chromosome 1"/>
</dbReference>
<proteinExistence type="predicted"/>
<gene>
    <name evidence="1" type="ORF">MRB53_002001</name>
</gene>